<comment type="caution">
    <text evidence="2">The sequence shown here is derived from an EMBL/GenBank/DDBJ whole genome shotgun (WGS) entry which is preliminary data.</text>
</comment>
<dbReference type="InterPro" id="IPR036526">
    <property type="entry name" value="C-N_Hydrolase_sf"/>
</dbReference>
<dbReference type="CDD" id="cd07574">
    <property type="entry name" value="nitrilase_Rim1_like"/>
    <property type="match status" value="1"/>
</dbReference>
<dbReference type="EMBL" id="VSSQ01000345">
    <property type="protein sequence ID" value="MPL91985.1"/>
    <property type="molecule type" value="Genomic_DNA"/>
</dbReference>
<proteinExistence type="predicted"/>
<dbReference type="PANTHER" id="PTHR23088">
    <property type="entry name" value="NITRILASE-RELATED"/>
    <property type="match status" value="1"/>
</dbReference>
<dbReference type="Pfam" id="PF00795">
    <property type="entry name" value="CN_hydrolase"/>
    <property type="match status" value="1"/>
</dbReference>
<organism evidence="2">
    <name type="scientific">bioreactor metagenome</name>
    <dbReference type="NCBI Taxonomy" id="1076179"/>
    <lineage>
        <taxon>unclassified sequences</taxon>
        <taxon>metagenomes</taxon>
        <taxon>ecological metagenomes</taxon>
    </lineage>
</organism>
<evidence type="ECO:0000259" key="1">
    <source>
        <dbReference type="PROSITE" id="PS50263"/>
    </source>
</evidence>
<accession>A0A644VL46</accession>
<dbReference type="PANTHER" id="PTHR23088:SF50">
    <property type="entry name" value="HYDROLASE YHCX"/>
    <property type="match status" value="1"/>
</dbReference>
<dbReference type="InterPro" id="IPR003010">
    <property type="entry name" value="C-N_Hydrolase"/>
</dbReference>
<dbReference type="AlphaFoldDB" id="A0A644VL46"/>
<sequence length="300" mass="31736">MRHVTVAAAAYPFDQVADVAQWAAKVRAWVQQAVLKGADLLVFPEYGAMELAALGGPRVAADLEAALNEVVRHRAAMEATFEGLAIEFGLTILAPSGPVIEGGRRLNRATLFGPAGRIGHQDKAMMTRFEREDWSVEAGAGLALFDTALGRIGVLICYDSEFPLLARALAEAGAEILLVPSCTDTEAGFWRVRVGAMARALESQCVVVQAPTVGEALWCPAIDVNRGAAAIYGPSDTGWSATGVIAEGAMDVPGWVIATVDLEQVAASRAGGAVLPFAHWPEQAAQAARLHIVREKLRDA</sequence>
<dbReference type="PROSITE" id="PS50263">
    <property type="entry name" value="CN_HYDROLASE"/>
    <property type="match status" value="1"/>
</dbReference>
<dbReference type="Gene3D" id="3.60.110.10">
    <property type="entry name" value="Carbon-nitrogen hydrolase"/>
    <property type="match status" value="1"/>
</dbReference>
<reference evidence="2" key="1">
    <citation type="submission" date="2019-08" db="EMBL/GenBank/DDBJ databases">
        <authorList>
            <person name="Kucharzyk K."/>
            <person name="Murdoch R.W."/>
            <person name="Higgins S."/>
            <person name="Loffler F."/>
        </authorList>
    </citation>
    <scope>NUCLEOTIDE SEQUENCE</scope>
</reference>
<feature type="domain" description="CN hydrolase" evidence="1">
    <location>
        <begin position="4"/>
        <end position="262"/>
    </location>
</feature>
<evidence type="ECO:0000313" key="2">
    <source>
        <dbReference type="EMBL" id="MPL91985.1"/>
    </source>
</evidence>
<name>A0A644VL46_9ZZZZ</name>
<dbReference type="SUPFAM" id="SSF56317">
    <property type="entry name" value="Carbon-nitrogen hydrolase"/>
    <property type="match status" value="1"/>
</dbReference>
<protein>
    <recommendedName>
        <fullName evidence="1">CN hydrolase domain-containing protein</fullName>
    </recommendedName>
</protein>
<gene>
    <name evidence="2" type="ORF">SDC9_38073</name>
</gene>